<organism evidence="1 2">
    <name type="scientific">Diphasiastrum complanatum</name>
    <name type="common">Issler's clubmoss</name>
    <name type="synonym">Lycopodium complanatum</name>
    <dbReference type="NCBI Taxonomy" id="34168"/>
    <lineage>
        <taxon>Eukaryota</taxon>
        <taxon>Viridiplantae</taxon>
        <taxon>Streptophyta</taxon>
        <taxon>Embryophyta</taxon>
        <taxon>Tracheophyta</taxon>
        <taxon>Lycopodiopsida</taxon>
        <taxon>Lycopodiales</taxon>
        <taxon>Lycopodiaceae</taxon>
        <taxon>Lycopodioideae</taxon>
        <taxon>Diphasiastrum</taxon>
    </lineage>
</organism>
<proteinExistence type="predicted"/>
<dbReference type="Proteomes" id="UP001162992">
    <property type="component" value="Chromosome 21"/>
</dbReference>
<protein>
    <submittedName>
        <fullName evidence="1">Uncharacterized protein</fullName>
    </submittedName>
</protein>
<name>A0ACC2AHK4_DIPCM</name>
<keyword evidence="2" id="KW-1185">Reference proteome</keyword>
<sequence>MASSCDVIKWKQAHLWLAIVCYLPCVFITASSSSVLTQTLEFSEFGGISKFNTPESTTKPSHHLNAHPNDHKGAGFRAELIHRDAPSSPLRKKNITRLERLHLAVKRSKVRLRALARGANNEKLYRSSPSRGSSKVSPQDFTTPVASANGAYLMQIKLGTPAQTFQAIADTGSDLVWVQCKPCTRCYSQQGPIFSPSSSSSYAQLSCTSQQCQQLSTSSCGSSSTCQYVYQYGDQSGTKGDFSTETISLTTTGGSAQQVANFAFGCGHTNVGSFGGAGGLVGLGQGPVSLTSQLGSLIENRFSYCLVSFDDAPSKTSPLLFGSAASLPESGVKSTPILKQGSTYYYVGLRGISVGGQQLGISLAGGTIFDSGTTLTLLEDSAYSVVRSAFLSDISLPTADGSSAGLDLCFDVTGLSSYQVPTLSLHLTNSDLNPPAANYFVLADSNTLCLAMGSSSGLGLSIIGNIMQQNYHILYDRGSSTISFAPTQCDKL</sequence>
<gene>
    <name evidence="1" type="ORF">O6H91_21G006500</name>
</gene>
<evidence type="ECO:0000313" key="1">
    <source>
        <dbReference type="EMBL" id="KAJ7516961.1"/>
    </source>
</evidence>
<dbReference type="EMBL" id="CM055112">
    <property type="protein sequence ID" value="KAJ7516961.1"/>
    <property type="molecule type" value="Genomic_DNA"/>
</dbReference>
<evidence type="ECO:0000313" key="2">
    <source>
        <dbReference type="Proteomes" id="UP001162992"/>
    </source>
</evidence>
<reference evidence="2" key="1">
    <citation type="journal article" date="2024" name="Proc. Natl. Acad. Sci. U.S.A.">
        <title>Extraordinary preservation of gene collinearity over three hundred million years revealed in homosporous lycophytes.</title>
        <authorList>
            <person name="Li C."/>
            <person name="Wickell D."/>
            <person name="Kuo L.Y."/>
            <person name="Chen X."/>
            <person name="Nie B."/>
            <person name="Liao X."/>
            <person name="Peng D."/>
            <person name="Ji J."/>
            <person name="Jenkins J."/>
            <person name="Williams M."/>
            <person name="Shu S."/>
            <person name="Plott C."/>
            <person name="Barry K."/>
            <person name="Rajasekar S."/>
            <person name="Grimwood J."/>
            <person name="Han X."/>
            <person name="Sun S."/>
            <person name="Hou Z."/>
            <person name="He W."/>
            <person name="Dai G."/>
            <person name="Sun C."/>
            <person name="Schmutz J."/>
            <person name="Leebens-Mack J.H."/>
            <person name="Li F.W."/>
            <person name="Wang L."/>
        </authorList>
    </citation>
    <scope>NUCLEOTIDE SEQUENCE [LARGE SCALE GENOMIC DNA]</scope>
    <source>
        <strain evidence="2">cv. PW_Plant_1</strain>
    </source>
</reference>
<accession>A0ACC2AHK4</accession>
<comment type="caution">
    <text evidence="1">The sequence shown here is derived from an EMBL/GenBank/DDBJ whole genome shotgun (WGS) entry which is preliminary data.</text>
</comment>